<dbReference type="PANTHER" id="PTHR43194:SF2">
    <property type="entry name" value="PEROXISOMAL MEMBRANE PROTEIN LPX1"/>
    <property type="match status" value="1"/>
</dbReference>
<protein>
    <submittedName>
        <fullName evidence="2">Alpha/beta hydrolase</fullName>
    </submittedName>
</protein>
<accession>A0A3N9TFS7</accession>
<proteinExistence type="predicted"/>
<comment type="caution">
    <text evidence="2">The sequence shown here is derived from an EMBL/GenBank/DDBJ whole genome shotgun (WGS) entry which is preliminary data.</text>
</comment>
<dbReference type="EMBL" id="RJVQ01000005">
    <property type="protein sequence ID" value="RQW62754.1"/>
    <property type="molecule type" value="Genomic_DNA"/>
</dbReference>
<keyword evidence="2" id="KW-0378">Hydrolase</keyword>
<feature type="domain" description="AB hydrolase-1" evidence="1">
    <location>
        <begin position="44"/>
        <end position="258"/>
    </location>
</feature>
<reference evidence="2 3" key="1">
    <citation type="submission" date="2018-11" db="EMBL/GenBank/DDBJ databases">
        <title>Vibrio LJC006 sp. nov., isolated from seawater during the bloom of the enteromorpha.</title>
        <authorList>
            <person name="Liang J."/>
        </authorList>
    </citation>
    <scope>NUCLEOTIDE SEQUENCE [LARGE SCALE GENOMIC DNA]</scope>
    <source>
        <strain evidence="2 3">LJC006</strain>
    </source>
</reference>
<dbReference type="Gene3D" id="3.40.50.1820">
    <property type="entry name" value="alpha/beta hydrolase"/>
    <property type="match status" value="1"/>
</dbReference>
<name>A0A3N9TFS7_9VIBR</name>
<dbReference type="InterPro" id="IPR029058">
    <property type="entry name" value="AB_hydrolase_fold"/>
</dbReference>
<dbReference type="SUPFAM" id="SSF53474">
    <property type="entry name" value="alpha/beta-Hydrolases"/>
    <property type="match status" value="1"/>
</dbReference>
<keyword evidence="3" id="KW-1185">Reference proteome</keyword>
<dbReference type="PANTHER" id="PTHR43194">
    <property type="entry name" value="HYDROLASE ALPHA/BETA FOLD FAMILY"/>
    <property type="match status" value="1"/>
</dbReference>
<dbReference type="OrthoDB" id="5852347at2"/>
<dbReference type="Proteomes" id="UP000281112">
    <property type="component" value="Unassembled WGS sequence"/>
</dbReference>
<dbReference type="GO" id="GO:0016787">
    <property type="term" value="F:hydrolase activity"/>
    <property type="evidence" value="ECO:0007669"/>
    <property type="project" value="UniProtKB-KW"/>
</dbReference>
<evidence type="ECO:0000259" key="1">
    <source>
        <dbReference type="Pfam" id="PF12697"/>
    </source>
</evidence>
<sequence length="279" mass="30802">METQYMILNGNQYRFRIDHNAHTSEYAVFLLGALQDIESVDIFSKAFSQHVNCLTVEIPGTGLNAPVESTTTIREQAAMVLELLEYLDIKQAHLIGFSYATAITVELCGLWSGVQSLSICGGVPGIPKSGRDATKKMIASAMVSTTNFAKTFTESLTSIEPDIPRSKAIKRATERNIAKFDQERIDVFFENSVRLLVHKPCDLSSMHIPATVCVGEYDPYVTIDVAEEFAKNLPNSRFLIIHNADHMVHLEYPEKVASILIALASASAYVANSLELLSK</sequence>
<dbReference type="Pfam" id="PF12697">
    <property type="entry name" value="Abhydrolase_6"/>
    <property type="match status" value="1"/>
</dbReference>
<dbReference type="AlphaFoldDB" id="A0A3N9TFS7"/>
<organism evidence="2 3">
    <name type="scientific">Vibrio viridaestus</name>
    <dbReference type="NCBI Taxonomy" id="2487322"/>
    <lineage>
        <taxon>Bacteria</taxon>
        <taxon>Pseudomonadati</taxon>
        <taxon>Pseudomonadota</taxon>
        <taxon>Gammaproteobacteria</taxon>
        <taxon>Vibrionales</taxon>
        <taxon>Vibrionaceae</taxon>
        <taxon>Vibrio</taxon>
    </lineage>
</organism>
<dbReference type="InterPro" id="IPR000073">
    <property type="entry name" value="AB_hydrolase_1"/>
</dbReference>
<evidence type="ECO:0000313" key="3">
    <source>
        <dbReference type="Proteomes" id="UP000281112"/>
    </source>
</evidence>
<evidence type="ECO:0000313" key="2">
    <source>
        <dbReference type="EMBL" id="RQW62754.1"/>
    </source>
</evidence>
<dbReference type="InterPro" id="IPR050228">
    <property type="entry name" value="Carboxylesterase_BioH"/>
</dbReference>
<gene>
    <name evidence="2" type="ORF">EES38_13595</name>
</gene>
<dbReference type="RefSeq" id="WP_124937747.1">
    <property type="nucleotide sequence ID" value="NZ_RJVQ01000005.1"/>
</dbReference>